<dbReference type="SUPFAM" id="SSF56300">
    <property type="entry name" value="Metallo-dependent phosphatases"/>
    <property type="match status" value="1"/>
</dbReference>
<dbReference type="Proteomes" id="UP000623010">
    <property type="component" value="Unassembled WGS sequence"/>
</dbReference>
<evidence type="ECO:0000313" key="2">
    <source>
        <dbReference type="EMBL" id="GGZ86766.1"/>
    </source>
</evidence>
<dbReference type="Pfam" id="PF09423">
    <property type="entry name" value="PhoD"/>
    <property type="match status" value="1"/>
</dbReference>
<evidence type="ECO:0000259" key="1">
    <source>
        <dbReference type="Pfam" id="PF09423"/>
    </source>
</evidence>
<feature type="domain" description="PhoD-like phosphatase metallophosphatase" evidence="1">
    <location>
        <begin position="2"/>
        <end position="148"/>
    </location>
</feature>
<evidence type="ECO:0000313" key="3">
    <source>
        <dbReference type="Proteomes" id="UP000623010"/>
    </source>
</evidence>
<dbReference type="PANTHER" id="PTHR43606">
    <property type="entry name" value="PHOSPHATASE, PUTATIVE (AFU_ORTHOLOGUE AFUA_6G08710)-RELATED"/>
    <property type="match status" value="1"/>
</dbReference>
<keyword evidence="3" id="KW-1185">Reference proteome</keyword>
<protein>
    <recommendedName>
        <fullName evidence="1">PhoD-like phosphatase metallophosphatase domain-containing protein</fullName>
    </recommendedName>
</protein>
<dbReference type="InterPro" id="IPR038607">
    <property type="entry name" value="PhoD-like_sf"/>
</dbReference>
<name>A0A918R5E0_9ACTN</name>
<accession>A0A918R5E0</accession>
<organism evidence="2 3">
    <name type="scientific">Streptomyces echinoruber</name>
    <dbReference type="NCBI Taxonomy" id="68898"/>
    <lineage>
        <taxon>Bacteria</taxon>
        <taxon>Bacillati</taxon>
        <taxon>Actinomycetota</taxon>
        <taxon>Actinomycetes</taxon>
        <taxon>Kitasatosporales</taxon>
        <taxon>Streptomycetaceae</taxon>
        <taxon>Streptomyces</taxon>
    </lineage>
</organism>
<dbReference type="InterPro" id="IPR052900">
    <property type="entry name" value="Phospholipid_Metab_Enz"/>
</dbReference>
<comment type="caution">
    <text evidence="2">The sequence shown here is derived from an EMBL/GenBank/DDBJ whole genome shotgun (WGS) entry which is preliminary data.</text>
</comment>
<dbReference type="PANTHER" id="PTHR43606:SF1">
    <property type="entry name" value="PHOD-LIKE PHOSPHATASE METALLOPHOSPHATASE DOMAIN-CONTAINING PROTEIN"/>
    <property type="match status" value="1"/>
</dbReference>
<dbReference type="EMBL" id="BMWH01000008">
    <property type="protein sequence ID" value="GGZ86766.1"/>
    <property type="molecule type" value="Genomic_DNA"/>
</dbReference>
<reference evidence="2" key="2">
    <citation type="submission" date="2020-09" db="EMBL/GenBank/DDBJ databases">
        <authorList>
            <person name="Sun Q."/>
            <person name="Ohkuma M."/>
        </authorList>
    </citation>
    <scope>NUCLEOTIDE SEQUENCE</scope>
    <source>
        <strain evidence="2">JCM 5016</strain>
    </source>
</reference>
<dbReference type="AlphaFoldDB" id="A0A918R5E0"/>
<dbReference type="Gene3D" id="3.60.21.70">
    <property type="entry name" value="PhoD-like phosphatase"/>
    <property type="match status" value="1"/>
</dbReference>
<proteinExistence type="predicted"/>
<dbReference type="InterPro" id="IPR029052">
    <property type="entry name" value="Metallo-depent_PP-like"/>
</dbReference>
<dbReference type="InterPro" id="IPR018946">
    <property type="entry name" value="PhoD-like_MPP"/>
</dbReference>
<sequence length="168" mass="18083">MWKVIAADLPLGLAVPDGVEGRANFEAVAQGDPGAPLGREPQIAELLRFVKHRRITGTLWLTADVHHTSARHYEPSRAAFKDFEPFWEFVSGPLNAGAFPAGALDGTFGPNRVFVKAPAASNVSPAQGYQFFGEVGIDGDSGELTVRLREWDGTVLFTQVLRPGLAGQ</sequence>
<gene>
    <name evidence="2" type="ORF">GCM10010389_26340</name>
</gene>
<reference evidence="2" key="1">
    <citation type="journal article" date="2014" name="Int. J. Syst. Evol. Microbiol.">
        <title>Complete genome sequence of Corynebacterium casei LMG S-19264T (=DSM 44701T), isolated from a smear-ripened cheese.</title>
        <authorList>
            <consortium name="US DOE Joint Genome Institute (JGI-PGF)"/>
            <person name="Walter F."/>
            <person name="Albersmeier A."/>
            <person name="Kalinowski J."/>
            <person name="Ruckert C."/>
        </authorList>
    </citation>
    <scope>NUCLEOTIDE SEQUENCE</scope>
    <source>
        <strain evidence="2">JCM 5016</strain>
    </source>
</reference>